<name>A0A0B4CY47_PSEPS</name>
<organism evidence="28 29">
    <name type="scientific">Pseudarthrobacter phenanthrenivorans</name>
    <name type="common">Arthrobacter phenanthrenivorans</name>
    <dbReference type="NCBI Taxonomy" id="361575"/>
    <lineage>
        <taxon>Bacteria</taxon>
        <taxon>Bacillati</taxon>
        <taxon>Actinomycetota</taxon>
        <taxon>Actinomycetes</taxon>
        <taxon>Micrococcales</taxon>
        <taxon>Micrococcaceae</taxon>
        <taxon>Pseudarthrobacter</taxon>
    </lineage>
</organism>
<evidence type="ECO:0000256" key="9">
    <source>
        <dbReference type="ARBA" id="ARBA00022723"/>
    </source>
</evidence>
<dbReference type="Gene3D" id="3.40.50.20">
    <property type="match status" value="1"/>
</dbReference>
<evidence type="ECO:0000256" key="26">
    <source>
        <dbReference type="PROSITE-ProRule" id="PRU00409"/>
    </source>
</evidence>
<evidence type="ECO:0000256" key="14">
    <source>
        <dbReference type="ARBA" id="ARBA00022984"/>
    </source>
</evidence>
<feature type="binding site" evidence="24">
    <location>
        <begin position="209"/>
        <end position="210"/>
    </location>
    <ligand>
        <name>ATP</name>
        <dbReference type="ChEBI" id="CHEBI:30616"/>
    </ligand>
</feature>
<dbReference type="Proteomes" id="UP000031196">
    <property type="component" value="Unassembled WGS sequence"/>
</dbReference>
<feature type="active site" evidence="23">
    <location>
        <position position="29"/>
    </location>
</feature>
<evidence type="ECO:0000256" key="25">
    <source>
        <dbReference type="PIRSR" id="PIRSR039102-3"/>
    </source>
</evidence>
<evidence type="ECO:0000313" key="29">
    <source>
        <dbReference type="Proteomes" id="UP000031196"/>
    </source>
</evidence>
<evidence type="ECO:0000256" key="2">
    <source>
        <dbReference type="ARBA" id="ARBA00003921"/>
    </source>
</evidence>
<feature type="binding site" evidence="25">
    <location>
        <position position="341"/>
    </location>
    <ligand>
        <name>Mg(2+)</name>
        <dbReference type="ChEBI" id="CHEBI:18420"/>
        <label>2</label>
    </ligand>
</feature>
<dbReference type="GO" id="GO:0008716">
    <property type="term" value="F:D-alanine-D-alanine ligase activity"/>
    <property type="evidence" value="ECO:0007669"/>
    <property type="project" value="UniProtKB-UniRule"/>
</dbReference>
<dbReference type="HAMAP" id="MF_00047">
    <property type="entry name" value="Dala_Dala_lig"/>
    <property type="match status" value="1"/>
</dbReference>
<dbReference type="GO" id="GO:0009252">
    <property type="term" value="P:peptidoglycan biosynthetic process"/>
    <property type="evidence" value="ECO:0007669"/>
    <property type="project" value="UniProtKB-UniRule"/>
</dbReference>
<feature type="binding site" evidence="25">
    <location>
        <position position="326"/>
    </location>
    <ligand>
        <name>Mg(2+)</name>
        <dbReference type="ChEBI" id="CHEBI:18420"/>
        <label>1</label>
    </ligand>
</feature>
<keyword evidence="16 22" id="KW-0961">Cell wall biogenesis/degradation</keyword>
<evidence type="ECO:0000256" key="4">
    <source>
        <dbReference type="ARBA" id="ARBA00004752"/>
    </source>
</evidence>
<evidence type="ECO:0000256" key="21">
    <source>
        <dbReference type="ARBA" id="ARBA00077154"/>
    </source>
</evidence>
<comment type="cofactor">
    <cofactor evidence="1">
        <name>Mn(2+)</name>
        <dbReference type="ChEBI" id="CHEBI:29035"/>
    </cofactor>
</comment>
<dbReference type="EMBL" id="JWTB01000024">
    <property type="protein sequence ID" value="KIC66099.1"/>
    <property type="molecule type" value="Genomic_DNA"/>
</dbReference>
<dbReference type="SUPFAM" id="SSF52440">
    <property type="entry name" value="PreATP-grasp domain"/>
    <property type="match status" value="1"/>
</dbReference>
<dbReference type="AlphaFoldDB" id="A0A0B4CY47"/>
<evidence type="ECO:0000256" key="18">
    <source>
        <dbReference type="ARBA" id="ARBA00060592"/>
    </source>
</evidence>
<feature type="binding site" evidence="25">
    <location>
        <position position="339"/>
    </location>
    <ligand>
        <name>Mg(2+)</name>
        <dbReference type="ChEBI" id="CHEBI:18420"/>
        <label>1</label>
    </ligand>
</feature>
<protein>
    <recommendedName>
        <fullName evidence="19 22">D-alanine--D-alanine ligase</fullName>
        <ecNumber evidence="6 22">6.3.2.4</ecNumber>
    </recommendedName>
    <alternativeName>
        <fullName evidence="21 22">D-Ala-D-Ala ligase</fullName>
    </alternativeName>
    <alternativeName>
        <fullName evidence="20 22">D-alanylalanine synthetase</fullName>
    </alternativeName>
</protein>
<dbReference type="InterPro" id="IPR016185">
    <property type="entry name" value="PreATP-grasp_dom_sf"/>
</dbReference>
<dbReference type="NCBIfam" id="NF002528">
    <property type="entry name" value="PRK01966.1-4"/>
    <property type="match status" value="1"/>
</dbReference>
<gene>
    <name evidence="22" type="primary">ddl</name>
    <name evidence="28" type="ORF">RM50_12840</name>
</gene>
<dbReference type="PROSITE" id="PS00844">
    <property type="entry name" value="DALA_DALA_LIGASE_2"/>
    <property type="match status" value="1"/>
</dbReference>
<keyword evidence="15 25" id="KW-0464">Manganese</keyword>
<dbReference type="GO" id="GO:0008360">
    <property type="term" value="P:regulation of cell shape"/>
    <property type="evidence" value="ECO:0007669"/>
    <property type="project" value="UniProtKB-KW"/>
</dbReference>
<keyword evidence="8 22" id="KW-0436">Ligase</keyword>
<dbReference type="EC" id="6.3.2.4" evidence="6 22"/>
<evidence type="ECO:0000256" key="3">
    <source>
        <dbReference type="ARBA" id="ARBA00004496"/>
    </source>
</evidence>
<dbReference type="Pfam" id="PF07478">
    <property type="entry name" value="Dala_Dala_lig_C"/>
    <property type="match status" value="1"/>
</dbReference>
<feature type="active site" evidence="23">
    <location>
        <position position="350"/>
    </location>
</feature>
<dbReference type="FunFam" id="3.30.470.20:FF:000008">
    <property type="entry name" value="D-alanine--D-alanine ligase"/>
    <property type="match status" value="1"/>
</dbReference>
<dbReference type="InterPro" id="IPR000291">
    <property type="entry name" value="D-Ala_lig_Van_CS"/>
</dbReference>
<feature type="binding site" evidence="24">
    <location>
        <position position="157"/>
    </location>
    <ligand>
        <name>ATP</name>
        <dbReference type="ChEBI" id="CHEBI:30616"/>
    </ligand>
</feature>
<dbReference type="GO" id="GO:0005524">
    <property type="term" value="F:ATP binding"/>
    <property type="evidence" value="ECO:0007669"/>
    <property type="project" value="UniProtKB-UniRule"/>
</dbReference>
<evidence type="ECO:0000256" key="22">
    <source>
        <dbReference type="HAMAP-Rule" id="MF_00047"/>
    </source>
</evidence>
<feature type="binding site" evidence="25">
    <location>
        <position position="339"/>
    </location>
    <ligand>
        <name>Mg(2+)</name>
        <dbReference type="ChEBI" id="CHEBI:18420"/>
        <label>2</label>
    </ligand>
</feature>
<dbReference type="GO" id="GO:0071555">
    <property type="term" value="P:cell wall organization"/>
    <property type="evidence" value="ECO:0007669"/>
    <property type="project" value="UniProtKB-KW"/>
</dbReference>
<evidence type="ECO:0000256" key="11">
    <source>
        <dbReference type="ARBA" id="ARBA00022840"/>
    </source>
</evidence>
<keyword evidence="12 25" id="KW-0460">Magnesium</keyword>
<feature type="active site" evidence="23">
    <location>
        <position position="209"/>
    </location>
</feature>
<evidence type="ECO:0000256" key="17">
    <source>
        <dbReference type="ARBA" id="ARBA00047614"/>
    </source>
</evidence>
<keyword evidence="10 24" id="KW-0547">Nucleotide-binding</keyword>
<dbReference type="PROSITE" id="PS00843">
    <property type="entry name" value="DALA_DALA_LIGASE_1"/>
    <property type="match status" value="1"/>
</dbReference>
<comment type="pathway">
    <text evidence="4 22">Cell wall biogenesis; peptidoglycan biosynthesis.</text>
</comment>
<dbReference type="Pfam" id="PF01820">
    <property type="entry name" value="Dala_Dala_lig_N"/>
    <property type="match status" value="1"/>
</dbReference>
<keyword evidence="14 22" id="KW-0573">Peptidoglycan synthesis</keyword>
<evidence type="ECO:0000313" key="28">
    <source>
        <dbReference type="EMBL" id="KIC66099.1"/>
    </source>
</evidence>
<comment type="similarity">
    <text evidence="5 22">Belongs to the D-alanine--D-alanine ligase family.</text>
</comment>
<comment type="catalytic activity">
    <reaction evidence="17 22">
        <text>2 D-alanine + ATP = D-alanyl-D-alanine + ADP + phosphate + H(+)</text>
        <dbReference type="Rhea" id="RHEA:11224"/>
        <dbReference type="ChEBI" id="CHEBI:15378"/>
        <dbReference type="ChEBI" id="CHEBI:30616"/>
        <dbReference type="ChEBI" id="CHEBI:43474"/>
        <dbReference type="ChEBI" id="CHEBI:57416"/>
        <dbReference type="ChEBI" id="CHEBI:57822"/>
        <dbReference type="ChEBI" id="CHEBI:456216"/>
        <dbReference type="EC" id="6.3.2.4"/>
    </reaction>
</comment>
<evidence type="ECO:0000256" key="1">
    <source>
        <dbReference type="ARBA" id="ARBA00001936"/>
    </source>
</evidence>
<comment type="subcellular location">
    <subcellularLocation>
        <location evidence="3 22">Cytoplasm</location>
    </subcellularLocation>
</comment>
<evidence type="ECO:0000256" key="8">
    <source>
        <dbReference type="ARBA" id="ARBA00022598"/>
    </source>
</evidence>
<accession>A0A0B4CY47</accession>
<dbReference type="PANTHER" id="PTHR23132:SF25">
    <property type="entry name" value="D-ALANINE--D-ALANINE LIGASE A"/>
    <property type="match status" value="1"/>
</dbReference>
<dbReference type="FunFam" id="3.30.1490.20:FF:000007">
    <property type="entry name" value="D-alanine--D-alanine ligase"/>
    <property type="match status" value="1"/>
</dbReference>
<dbReference type="SUPFAM" id="SSF56059">
    <property type="entry name" value="Glutathione synthetase ATP-binding domain-like"/>
    <property type="match status" value="1"/>
</dbReference>
<dbReference type="PROSITE" id="PS50975">
    <property type="entry name" value="ATP_GRASP"/>
    <property type="match status" value="1"/>
</dbReference>
<dbReference type="InterPro" id="IPR011095">
    <property type="entry name" value="Dala_Dala_lig_C"/>
</dbReference>
<feature type="binding site" evidence="24">
    <location>
        <begin position="338"/>
        <end position="339"/>
    </location>
    <ligand>
        <name>ATP</name>
        <dbReference type="ChEBI" id="CHEBI:30616"/>
    </ligand>
</feature>
<evidence type="ECO:0000256" key="16">
    <source>
        <dbReference type="ARBA" id="ARBA00023316"/>
    </source>
</evidence>
<feature type="binding site" evidence="24">
    <location>
        <begin position="239"/>
        <end position="246"/>
    </location>
    <ligand>
        <name>ATP</name>
        <dbReference type="ChEBI" id="CHEBI:30616"/>
    </ligand>
</feature>
<evidence type="ECO:0000256" key="15">
    <source>
        <dbReference type="ARBA" id="ARBA00023211"/>
    </source>
</evidence>
<dbReference type="GO" id="GO:0046872">
    <property type="term" value="F:metal ion binding"/>
    <property type="evidence" value="ECO:0007669"/>
    <property type="project" value="UniProtKB-KW"/>
</dbReference>
<feature type="domain" description="ATP-grasp" evidence="27">
    <location>
        <begin position="161"/>
        <end position="372"/>
    </location>
</feature>
<dbReference type="GO" id="GO:0005829">
    <property type="term" value="C:cytosol"/>
    <property type="evidence" value="ECO:0007669"/>
    <property type="project" value="TreeGrafter"/>
</dbReference>
<dbReference type="Gene3D" id="3.30.1490.20">
    <property type="entry name" value="ATP-grasp fold, A domain"/>
    <property type="match status" value="1"/>
</dbReference>
<comment type="cofactor">
    <cofactor evidence="25">
        <name>Mg(2+)</name>
        <dbReference type="ChEBI" id="CHEBI:18420"/>
    </cofactor>
    <cofactor evidence="25">
        <name>Mn(2+)</name>
        <dbReference type="ChEBI" id="CHEBI:29035"/>
    </cofactor>
    <text evidence="25">Binds 2 magnesium or manganese ions per subunit.</text>
</comment>
<evidence type="ECO:0000256" key="20">
    <source>
        <dbReference type="ARBA" id="ARBA00076288"/>
    </source>
</evidence>
<evidence type="ECO:0000256" key="6">
    <source>
        <dbReference type="ARBA" id="ARBA00012216"/>
    </source>
</evidence>
<comment type="caution">
    <text evidence="28">The sequence shown here is derived from an EMBL/GenBank/DDBJ whole genome shotgun (WGS) entry which is preliminary data.</text>
</comment>
<dbReference type="InterPro" id="IPR005905">
    <property type="entry name" value="D_ala_D_ala"/>
</dbReference>
<keyword evidence="13 22" id="KW-0133">Cell shape</keyword>
<comment type="function">
    <text evidence="2 22">Cell wall formation.</text>
</comment>
<dbReference type="NCBIfam" id="TIGR01205">
    <property type="entry name" value="D_ala_D_alaTIGR"/>
    <property type="match status" value="1"/>
</dbReference>
<proteinExistence type="inferred from homology"/>
<evidence type="ECO:0000256" key="7">
    <source>
        <dbReference type="ARBA" id="ARBA00022490"/>
    </source>
</evidence>
<keyword evidence="11 26" id="KW-0067">ATP-binding</keyword>
<evidence type="ECO:0000256" key="12">
    <source>
        <dbReference type="ARBA" id="ARBA00022842"/>
    </source>
</evidence>
<sequence>MSHDEATTRETATTRKPRVAVLFGGRSSEHAVSCVTAAGVLGAINKEKYEVIPIGIAKTGQWVLAPAETAQWSLAASSLPEVVPSSETVTLAEIGGEHQLIVASPNQVPQELGAVDVVFPLLHGPFGEDGTIQGLLELSDTRYVGAGVLASAIGMDKHYMKVVFEAAGLHVGPYVAVTDRQWQKDPEAVRKQVDRLGFPVFVKPARAGSSMGISKVDSLEELDAAIEEARRHDLKLVIEAGIVGREIECAVLEGRGTDAPRTSMPGEISVAGGTHEFYDFNAKYVEDDAASLSCPADIPAEAIARVRELAAAAFDAVGAEGLSRVDFFYTPEGELIINEINTMPGFTPKSMYPQMWAASGLGYAELIDELIYLALHRKTGLR</sequence>
<evidence type="ECO:0000256" key="23">
    <source>
        <dbReference type="PIRSR" id="PIRSR039102-1"/>
    </source>
</evidence>
<dbReference type="InterPro" id="IPR011127">
    <property type="entry name" value="Dala_Dala_lig_N"/>
</dbReference>
<evidence type="ECO:0000256" key="19">
    <source>
        <dbReference type="ARBA" id="ARBA00068427"/>
    </source>
</evidence>
<keyword evidence="9 25" id="KW-0479">Metal-binding</keyword>
<reference evidence="28 29" key="1">
    <citation type="submission" date="2014-12" db="EMBL/GenBank/DDBJ databases">
        <title>Genome sequencing of Arthrobacter phenanthrenivorans SWC37.</title>
        <authorList>
            <person name="Tan P.W."/>
            <person name="Chan K.-G."/>
        </authorList>
    </citation>
    <scope>NUCLEOTIDE SEQUENCE [LARGE SCALE GENOMIC DNA]</scope>
    <source>
        <strain evidence="28 29">SWC37</strain>
    </source>
</reference>
<evidence type="ECO:0000256" key="24">
    <source>
        <dbReference type="PIRSR" id="PIRSR039102-2"/>
    </source>
</evidence>
<feature type="binding site" evidence="24">
    <location>
        <begin position="201"/>
        <end position="203"/>
    </location>
    <ligand>
        <name>ATP</name>
        <dbReference type="ChEBI" id="CHEBI:30616"/>
    </ligand>
</feature>
<dbReference type="Gene3D" id="3.30.470.20">
    <property type="entry name" value="ATP-grasp fold, B domain"/>
    <property type="match status" value="1"/>
</dbReference>
<dbReference type="UniPathway" id="UPA00219"/>
<evidence type="ECO:0000256" key="13">
    <source>
        <dbReference type="ARBA" id="ARBA00022960"/>
    </source>
</evidence>
<dbReference type="InterPro" id="IPR013815">
    <property type="entry name" value="ATP_grasp_subdomain_1"/>
</dbReference>
<dbReference type="PANTHER" id="PTHR23132">
    <property type="entry name" value="D-ALANINE--D-ALANINE LIGASE"/>
    <property type="match status" value="1"/>
</dbReference>
<dbReference type="PIRSF" id="PIRSF039102">
    <property type="entry name" value="Ddl/VanB"/>
    <property type="match status" value="1"/>
</dbReference>
<evidence type="ECO:0000259" key="27">
    <source>
        <dbReference type="PROSITE" id="PS50975"/>
    </source>
</evidence>
<keyword evidence="7 22" id="KW-0963">Cytoplasm</keyword>
<dbReference type="OrthoDB" id="9813261at2"/>
<dbReference type="InterPro" id="IPR011761">
    <property type="entry name" value="ATP-grasp"/>
</dbReference>
<evidence type="ECO:0000256" key="10">
    <source>
        <dbReference type="ARBA" id="ARBA00022741"/>
    </source>
</evidence>
<dbReference type="RefSeq" id="WP_043453221.1">
    <property type="nucleotide sequence ID" value="NZ_JWTB01000024.1"/>
</dbReference>
<evidence type="ECO:0000256" key="5">
    <source>
        <dbReference type="ARBA" id="ARBA00010871"/>
    </source>
</evidence>
<comment type="pathway">
    <text evidence="18">Glycan biosynthesis.</text>
</comment>